<dbReference type="SUPFAM" id="SSF57716">
    <property type="entry name" value="Glucocorticoid receptor-like (DNA-binding domain)"/>
    <property type="match status" value="1"/>
</dbReference>
<comment type="function">
    <text evidence="5">Transcription factor that acts by binding directly to the RNA polymerase (RNAP). Required for negative regulation of rRNA expression and positive regulation of several amino acid biosynthesis promoters.</text>
</comment>
<comment type="subunit">
    <text evidence="5">Interacts directly with the RNA polymerase.</text>
</comment>
<protein>
    <recommendedName>
        <fullName evidence="5">RNA polymerase-binding transcription factor DksA</fullName>
    </recommendedName>
</protein>
<feature type="region of interest" description="Disordered" evidence="7">
    <location>
        <begin position="46"/>
        <end position="67"/>
    </location>
</feature>
<comment type="caution">
    <text evidence="10">The sequence shown here is derived from an EMBL/GenBank/DDBJ whole genome shotgun (WGS) entry which is preliminary data.</text>
</comment>
<dbReference type="RefSeq" id="WP_346337482.1">
    <property type="nucleotide sequence ID" value="NZ_JBBYXI010000003.1"/>
</dbReference>
<evidence type="ECO:0000259" key="9">
    <source>
        <dbReference type="Pfam" id="PF21157"/>
    </source>
</evidence>
<dbReference type="PANTHER" id="PTHR33823">
    <property type="entry name" value="RNA POLYMERASE-BINDING TRANSCRIPTION FACTOR DKSA-RELATED"/>
    <property type="match status" value="1"/>
</dbReference>
<evidence type="ECO:0000256" key="4">
    <source>
        <dbReference type="ARBA" id="ARBA00022833"/>
    </source>
</evidence>
<dbReference type="PANTHER" id="PTHR33823:SF2">
    <property type="entry name" value="RNA POLYMERASE-BINDING TRANSCRIPTION FACTOR DKSA"/>
    <property type="match status" value="1"/>
</dbReference>
<feature type="domain" description="Zinc finger DksA/TraR C4-type" evidence="8">
    <location>
        <begin position="96"/>
        <end position="131"/>
    </location>
</feature>
<evidence type="ECO:0000256" key="2">
    <source>
        <dbReference type="ARBA" id="ARBA00022723"/>
    </source>
</evidence>
<dbReference type="Proteomes" id="UP001418637">
    <property type="component" value="Unassembled WGS sequence"/>
</dbReference>
<keyword evidence="11" id="KW-1185">Reference proteome</keyword>
<keyword evidence="3 5" id="KW-0863">Zinc-finger</keyword>
<accession>A0ABV0BKK6</accession>
<name>A0ABV0BKK6_9HYPH</name>
<evidence type="ECO:0000256" key="7">
    <source>
        <dbReference type="SAM" id="MobiDB-lite"/>
    </source>
</evidence>
<feature type="compositionally biased region" description="Basic and acidic residues" evidence="7">
    <location>
        <begin position="53"/>
        <end position="67"/>
    </location>
</feature>
<evidence type="ECO:0000313" key="10">
    <source>
        <dbReference type="EMBL" id="MEN3931454.1"/>
    </source>
</evidence>
<dbReference type="NCBIfam" id="TIGR02420">
    <property type="entry name" value="dksA"/>
    <property type="match status" value="1"/>
</dbReference>
<dbReference type="HAMAP" id="MF_00926">
    <property type="entry name" value="DksA"/>
    <property type="match status" value="1"/>
</dbReference>
<evidence type="ECO:0000256" key="6">
    <source>
        <dbReference type="PROSITE-ProRule" id="PRU00510"/>
    </source>
</evidence>
<dbReference type="Pfam" id="PF21157">
    <property type="entry name" value="DksA_N"/>
    <property type="match status" value="1"/>
</dbReference>
<sequence length="139" mass="16252">MADLSIDKTYHPTEDEPFMNERQKEYFRLKLLGWKDEILKEAKDTLSNLQSESENHPDIADRASSESDRAIELRARDRQRKLISKIDAALARIEDGTYGYCEETGEPISLKRLEARPIATLSIEAQERHERNERVYRDD</sequence>
<comment type="similarity">
    <text evidence="5">Belongs to the DksA family.</text>
</comment>
<dbReference type="InterPro" id="IPR000962">
    <property type="entry name" value="Znf_DskA_TraR"/>
</dbReference>
<evidence type="ECO:0000256" key="5">
    <source>
        <dbReference type="HAMAP-Rule" id="MF_00926"/>
    </source>
</evidence>
<keyword evidence="1 5" id="KW-0963">Cytoplasm</keyword>
<proteinExistence type="inferred from homology"/>
<dbReference type="InterPro" id="IPR037187">
    <property type="entry name" value="DnaK_N"/>
</dbReference>
<dbReference type="EMBL" id="JBBYXI010000003">
    <property type="protein sequence ID" value="MEN3931454.1"/>
    <property type="molecule type" value="Genomic_DNA"/>
</dbReference>
<gene>
    <name evidence="5 10" type="primary">dksA</name>
    <name evidence="10" type="ORF">WJT86_10340</name>
</gene>
<comment type="subcellular location">
    <subcellularLocation>
        <location evidence="5">Cytoplasm</location>
    </subcellularLocation>
</comment>
<dbReference type="InterPro" id="IPR012784">
    <property type="entry name" value="DksA_RNA_pol-bd"/>
</dbReference>
<dbReference type="InterPro" id="IPR020458">
    <property type="entry name" value="Znf_DskA_TraR_CS"/>
</dbReference>
<keyword evidence="4 5" id="KW-0862">Zinc</keyword>
<evidence type="ECO:0000256" key="1">
    <source>
        <dbReference type="ARBA" id="ARBA00022490"/>
    </source>
</evidence>
<dbReference type="Gene3D" id="1.20.120.910">
    <property type="entry name" value="DksA, coiled-coil domain"/>
    <property type="match status" value="1"/>
</dbReference>
<evidence type="ECO:0000256" key="3">
    <source>
        <dbReference type="ARBA" id="ARBA00022771"/>
    </source>
</evidence>
<feature type="domain" description="DnaK suppressor protein DksA N-terminal" evidence="9">
    <location>
        <begin position="23"/>
        <end position="93"/>
    </location>
</feature>
<reference evidence="10 11" key="1">
    <citation type="submission" date="2024-04" db="EMBL/GenBank/DDBJ databases">
        <title>A novel species isolated from cricket.</title>
        <authorList>
            <person name="Wang H.-C."/>
        </authorList>
    </citation>
    <scope>NUCLEOTIDE SEQUENCE [LARGE SCALE GENOMIC DNA]</scope>
    <source>
        <strain evidence="10 11">WL0021</strain>
    </source>
</reference>
<dbReference type="Pfam" id="PF01258">
    <property type="entry name" value="zf-dskA_traR"/>
    <property type="match status" value="1"/>
</dbReference>
<evidence type="ECO:0000259" key="8">
    <source>
        <dbReference type="Pfam" id="PF01258"/>
    </source>
</evidence>
<keyword evidence="2 5" id="KW-0479">Metal-binding</keyword>
<dbReference type="PROSITE" id="PS51128">
    <property type="entry name" value="ZF_DKSA_2"/>
    <property type="match status" value="1"/>
</dbReference>
<feature type="zinc finger region" description="dksA C4-type" evidence="6">
    <location>
        <begin position="101"/>
        <end position="125"/>
    </location>
</feature>
<evidence type="ECO:0000313" key="11">
    <source>
        <dbReference type="Proteomes" id="UP001418637"/>
    </source>
</evidence>
<dbReference type="PROSITE" id="PS01102">
    <property type="entry name" value="ZF_DKSA_1"/>
    <property type="match status" value="1"/>
</dbReference>
<comment type="caution">
    <text evidence="5">Lacks conserved residue(s) required for the propagation of feature annotation.</text>
</comment>
<organism evidence="10 11">
    <name type="scientific">Hohaiivirga grylli</name>
    <dbReference type="NCBI Taxonomy" id="3133970"/>
    <lineage>
        <taxon>Bacteria</taxon>
        <taxon>Pseudomonadati</taxon>
        <taxon>Pseudomonadota</taxon>
        <taxon>Alphaproteobacteria</taxon>
        <taxon>Hyphomicrobiales</taxon>
        <taxon>Methylobacteriaceae</taxon>
        <taxon>Hohaiivirga</taxon>
    </lineage>
</organism>
<dbReference type="SUPFAM" id="SSF109635">
    <property type="entry name" value="DnaK suppressor protein DksA, alpha-hairpin domain"/>
    <property type="match status" value="1"/>
</dbReference>
<dbReference type="InterPro" id="IPR048489">
    <property type="entry name" value="DksA_N"/>
</dbReference>